<dbReference type="FunFam" id="2.30.38.10:FF:000001">
    <property type="entry name" value="Non-ribosomal peptide synthetase PvdI"/>
    <property type="match status" value="1"/>
</dbReference>
<accession>C4TEB3</accession>
<evidence type="ECO:0000313" key="4">
    <source>
        <dbReference type="EMBL" id="BAH68599.1"/>
    </source>
</evidence>
<organism evidence="4">
    <name type="scientific">Streptomyces triangulatus</name>
    <dbReference type="NCBI Taxonomy" id="285488"/>
    <lineage>
        <taxon>Bacteria</taxon>
        <taxon>Bacillati</taxon>
        <taxon>Actinomycetota</taxon>
        <taxon>Actinomycetes</taxon>
        <taxon>Kitasatosporales</taxon>
        <taxon>Streptomycetaceae</taxon>
        <taxon>Streptomyces</taxon>
    </lineage>
</organism>
<reference evidence="4" key="1">
    <citation type="submission" date="2008-03" db="EMBL/GenBank/DDBJ databases">
        <title>Diversity of non-ribosomal peptide synthetase genes in Streptomyces preserved at NBRC.</title>
        <authorList>
            <person name="Komaki H."/>
            <person name="Tamura T."/>
            <person name="Otoguro M."/>
            <person name="Nakashima T."/>
            <person name="Harayama S."/>
        </authorList>
    </citation>
    <scope>NUCLEOTIDE SEQUENCE</scope>
    <source>
        <strain evidence="4">NBRC 13799</strain>
    </source>
</reference>
<dbReference type="GO" id="GO:0005829">
    <property type="term" value="C:cytosol"/>
    <property type="evidence" value="ECO:0007669"/>
    <property type="project" value="TreeGrafter"/>
</dbReference>
<proteinExistence type="predicted"/>
<keyword evidence="1" id="KW-0596">Phosphopantetheine</keyword>
<feature type="domain" description="AMP-dependent synthetase/ligase" evidence="3">
    <location>
        <begin position="1"/>
        <end position="205"/>
    </location>
</feature>
<dbReference type="SUPFAM" id="SSF56801">
    <property type="entry name" value="Acetyl-CoA synthetase-like"/>
    <property type="match status" value="1"/>
</dbReference>
<protein>
    <submittedName>
        <fullName evidence="4">Non-ribosomal peptide synthetase</fullName>
    </submittedName>
</protein>
<dbReference type="PANTHER" id="PTHR45527">
    <property type="entry name" value="NONRIBOSOMAL PEPTIDE SYNTHETASE"/>
    <property type="match status" value="1"/>
</dbReference>
<evidence type="ECO:0000259" key="3">
    <source>
        <dbReference type="Pfam" id="PF00501"/>
    </source>
</evidence>
<dbReference type="EMBL" id="AB432562">
    <property type="protein sequence ID" value="BAH68599.1"/>
    <property type="molecule type" value="Genomic_DNA"/>
</dbReference>
<dbReference type="PANTHER" id="PTHR45527:SF1">
    <property type="entry name" value="FATTY ACID SYNTHASE"/>
    <property type="match status" value="1"/>
</dbReference>
<dbReference type="GO" id="GO:0031177">
    <property type="term" value="F:phosphopantetheine binding"/>
    <property type="evidence" value="ECO:0007669"/>
    <property type="project" value="TreeGrafter"/>
</dbReference>
<sequence>VTMTSGALVNLVQCHTAWIARDQSTAPRGPVAQFSAFSFDVSAWEIIEPLTAGKQIAVPDAAVRRDPAALVRWLDEHEVQEICTPQVMVEAIAEAALEQGLALPALRDISQGGEALRLPPRLRAFLSLRPGRRLHNLYGPTETHLVTQFALPAEALDRWHSTTAPIGAPIWNTRLHVLDRWLRPVPPGVRGELYIAGAALARGYWARPGLTAHRFLADPFGPPGSRMYRTGDLVRWTGDGQLSFAGRTDD</sequence>
<dbReference type="AlphaFoldDB" id="C4TEB3"/>
<dbReference type="InterPro" id="IPR000873">
    <property type="entry name" value="AMP-dep_synth/lig_dom"/>
</dbReference>
<keyword evidence="2" id="KW-0597">Phosphoprotein</keyword>
<dbReference type="Gene3D" id="3.40.50.12780">
    <property type="entry name" value="N-terminal domain of ligase-like"/>
    <property type="match status" value="1"/>
</dbReference>
<feature type="non-terminal residue" evidence="4">
    <location>
        <position position="1"/>
    </location>
</feature>
<dbReference type="Pfam" id="PF00501">
    <property type="entry name" value="AMP-binding"/>
    <property type="match status" value="1"/>
</dbReference>
<dbReference type="GO" id="GO:0043041">
    <property type="term" value="P:amino acid activation for nonribosomal peptide biosynthetic process"/>
    <property type="evidence" value="ECO:0007669"/>
    <property type="project" value="TreeGrafter"/>
</dbReference>
<evidence type="ECO:0000256" key="1">
    <source>
        <dbReference type="ARBA" id="ARBA00022450"/>
    </source>
</evidence>
<name>C4TEB3_9ACTN</name>
<feature type="non-terminal residue" evidence="4">
    <location>
        <position position="250"/>
    </location>
</feature>
<evidence type="ECO:0000256" key="2">
    <source>
        <dbReference type="ARBA" id="ARBA00022553"/>
    </source>
</evidence>
<dbReference type="InterPro" id="IPR042099">
    <property type="entry name" value="ANL_N_sf"/>
</dbReference>
<dbReference type="GO" id="GO:0044550">
    <property type="term" value="P:secondary metabolite biosynthetic process"/>
    <property type="evidence" value="ECO:0007669"/>
    <property type="project" value="TreeGrafter"/>
</dbReference>